<dbReference type="SUPFAM" id="SSF51556">
    <property type="entry name" value="Metallo-dependent hydrolases"/>
    <property type="match status" value="1"/>
</dbReference>
<evidence type="ECO:0000256" key="1">
    <source>
        <dbReference type="SAM" id="MobiDB-lite"/>
    </source>
</evidence>
<dbReference type="PANTHER" id="PTHR43135">
    <property type="entry name" value="ALPHA-D-RIBOSE 1-METHYLPHOSPHONATE 5-TRIPHOSPHATE DIPHOSPHATASE"/>
    <property type="match status" value="1"/>
</dbReference>
<keyword evidence="4" id="KW-0378">Hydrolase</keyword>
<proteinExistence type="predicted"/>
<dbReference type="InterPro" id="IPR011059">
    <property type="entry name" value="Metal-dep_hydrolase_composite"/>
</dbReference>
<dbReference type="Pfam" id="PF01979">
    <property type="entry name" value="Amidohydro_1"/>
    <property type="match status" value="1"/>
</dbReference>
<evidence type="ECO:0000313" key="5">
    <source>
        <dbReference type="Proteomes" id="UP000291338"/>
    </source>
</evidence>
<dbReference type="GO" id="GO:0016810">
    <property type="term" value="F:hydrolase activity, acting on carbon-nitrogen (but not peptide) bonds"/>
    <property type="evidence" value="ECO:0007669"/>
    <property type="project" value="InterPro"/>
</dbReference>
<dbReference type="InterPro" id="IPR051781">
    <property type="entry name" value="Metallo-dep_Hydrolase"/>
</dbReference>
<feature type="signal peptide" evidence="2">
    <location>
        <begin position="1"/>
        <end position="21"/>
    </location>
</feature>
<reference evidence="4 5" key="1">
    <citation type="submission" date="2018-01" db="EMBL/GenBank/DDBJ databases">
        <title>Co-occurrence of chitin degradation, pigmentation and bioactivity in marine Pseudoalteromonas.</title>
        <authorList>
            <person name="Paulsen S."/>
            <person name="Gram L."/>
            <person name="Machado H."/>
        </authorList>
    </citation>
    <scope>NUCLEOTIDE SEQUENCE [LARGE SCALE GENOMIC DNA]</scope>
    <source>
        <strain evidence="4 5">S3898</strain>
    </source>
</reference>
<gene>
    <name evidence="4" type="ORF">C1E23_00145</name>
</gene>
<dbReference type="AlphaFoldDB" id="A0A4Q7ITE3"/>
<comment type="caution">
    <text evidence="4">The sequence shown here is derived from an EMBL/GenBank/DDBJ whole genome shotgun (WGS) entry which is preliminary data.</text>
</comment>
<dbReference type="EMBL" id="PPSX01000001">
    <property type="protein sequence ID" value="RZQ55145.1"/>
    <property type="molecule type" value="Genomic_DNA"/>
</dbReference>
<dbReference type="Proteomes" id="UP000291338">
    <property type="component" value="Unassembled WGS sequence"/>
</dbReference>
<accession>A0A4Q7ITE3</accession>
<evidence type="ECO:0000259" key="3">
    <source>
        <dbReference type="Pfam" id="PF01979"/>
    </source>
</evidence>
<feature type="region of interest" description="Disordered" evidence="1">
    <location>
        <begin position="387"/>
        <end position="412"/>
    </location>
</feature>
<name>A0A4Q7ITE3_9GAMM</name>
<dbReference type="Gene3D" id="3.20.20.140">
    <property type="entry name" value="Metal-dependent hydrolases"/>
    <property type="match status" value="1"/>
</dbReference>
<evidence type="ECO:0000256" key="2">
    <source>
        <dbReference type="SAM" id="SignalP"/>
    </source>
</evidence>
<evidence type="ECO:0000313" key="4">
    <source>
        <dbReference type="EMBL" id="RZQ55145.1"/>
    </source>
</evidence>
<keyword evidence="2" id="KW-0732">Signal</keyword>
<dbReference type="RefSeq" id="WP_130253625.1">
    <property type="nucleotide sequence ID" value="NZ_PPSX01000001.1"/>
</dbReference>
<organism evidence="4 5">
    <name type="scientific">Pseudoalteromonas phenolica</name>
    <dbReference type="NCBI Taxonomy" id="161398"/>
    <lineage>
        <taxon>Bacteria</taxon>
        <taxon>Pseudomonadati</taxon>
        <taxon>Pseudomonadota</taxon>
        <taxon>Gammaproteobacteria</taxon>
        <taxon>Alteromonadales</taxon>
        <taxon>Pseudoalteromonadaceae</taxon>
        <taxon>Pseudoalteromonas</taxon>
    </lineage>
</organism>
<feature type="domain" description="Amidohydrolase-related" evidence="3">
    <location>
        <begin position="254"/>
        <end position="385"/>
    </location>
</feature>
<feature type="region of interest" description="Disordered" evidence="1">
    <location>
        <begin position="192"/>
        <end position="211"/>
    </location>
</feature>
<dbReference type="InterPro" id="IPR032466">
    <property type="entry name" value="Metal_Hydrolase"/>
</dbReference>
<sequence length="412" mass="43942">MKKFNLSLVTGALLASSAAFAQVTAITNATVHTMTDKGVLKDATVLIEDGKIIAINPSSVSADVSIDAQDKILTPGFIGSMNQVGLVEVGAVSRSNDGYDKKASAMFDASTAFNPRSSLIPYARKGGLTQNVVVPRGGESIFSGLSFVTDLSGDFESVTATETALIVRLGAKSGGSRAVSLKQLVDKLEGQQKKLAKKDKKEDKKDEPSKEEQVLTKVLKGELPVITKVSRASDILELLKVKKQFGLNLVLWNAEDAPLVKAQISESKTPVILSAVSNLPSDFDSLHASLETAGELEKAGVKVLLAVGSDSSHNVYQLRFDAGIAVANGMSHDGALKAVTSNIADVFGLDAGKIAKGQRADLVLWSADPFEFSTSIESMWINGEKVNTNDSRHDKLRDRYNTPSDMPRAYTK</sequence>
<feature type="compositionally biased region" description="Basic and acidic residues" evidence="1">
    <location>
        <begin position="390"/>
        <end position="400"/>
    </location>
</feature>
<feature type="chain" id="PRO_5020657061" evidence="2">
    <location>
        <begin position="22"/>
        <end position="412"/>
    </location>
</feature>
<dbReference type="PANTHER" id="PTHR43135:SF3">
    <property type="entry name" value="ALPHA-D-RIBOSE 1-METHYLPHOSPHONATE 5-TRIPHOSPHATE DIPHOSPHATASE"/>
    <property type="match status" value="1"/>
</dbReference>
<dbReference type="SUPFAM" id="SSF51338">
    <property type="entry name" value="Composite domain of metallo-dependent hydrolases"/>
    <property type="match status" value="1"/>
</dbReference>
<dbReference type="InterPro" id="IPR006680">
    <property type="entry name" value="Amidohydro-rel"/>
</dbReference>
<feature type="compositionally biased region" description="Basic and acidic residues" evidence="1">
    <location>
        <begin position="199"/>
        <end position="211"/>
    </location>
</feature>
<protein>
    <submittedName>
        <fullName evidence="4">Amidohydrolase</fullName>
    </submittedName>
</protein>
<dbReference type="Gene3D" id="2.30.40.10">
    <property type="entry name" value="Urease, subunit C, domain 1"/>
    <property type="match status" value="1"/>
</dbReference>